<organism evidence="4 5">
    <name type="scientific">Ruminiclostridium cellulolyticum (strain ATCC 35319 / DSM 5812 / JCM 6584 / H10)</name>
    <name type="common">Clostridium cellulolyticum</name>
    <dbReference type="NCBI Taxonomy" id="394503"/>
    <lineage>
        <taxon>Bacteria</taxon>
        <taxon>Bacillati</taxon>
        <taxon>Bacillota</taxon>
        <taxon>Clostridia</taxon>
        <taxon>Eubacteriales</taxon>
        <taxon>Oscillospiraceae</taxon>
        <taxon>Ruminiclostridium</taxon>
    </lineage>
</organism>
<keyword evidence="5" id="KW-1185">Reference proteome</keyword>
<keyword evidence="2" id="KW-0732">Signal</keyword>
<feature type="domain" description="FMN-binding" evidence="3">
    <location>
        <begin position="106"/>
        <end position="193"/>
    </location>
</feature>
<evidence type="ECO:0000256" key="2">
    <source>
        <dbReference type="SAM" id="SignalP"/>
    </source>
</evidence>
<evidence type="ECO:0000313" key="5">
    <source>
        <dbReference type="Proteomes" id="UP000001349"/>
    </source>
</evidence>
<evidence type="ECO:0000256" key="1">
    <source>
        <dbReference type="SAM" id="MobiDB-lite"/>
    </source>
</evidence>
<feature type="compositionally biased region" description="Low complexity" evidence="1">
    <location>
        <begin position="28"/>
        <end position="84"/>
    </location>
</feature>
<dbReference type="RefSeq" id="WP_015924894.1">
    <property type="nucleotide sequence ID" value="NC_011898.1"/>
</dbReference>
<dbReference type="Pfam" id="PF04205">
    <property type="entry name" value="FMN_bind"/>
    <property type="match status" value="1"/>
</dbReference>
<dbReference type="GO" id="GO:0010181">
    <property type="term" value="F:FMN binding"/>
    <property type="evidence" value="ECO:0007669"/>
    <property type="project" value="InterPro"/>
</dbReference>
<dbReference type="Proteomes" id="UP000001349">
    <property type="component" value="Chromosome"/>
</dbReference>
<feature type="compositionally biased region" description="Basic and acidic residues" evidence="1">
    <location>
        <begin position="107"/>
        <end position="117"/>
    </location>
</feature>
<dbReference type="Gene3D" id="3.90.1010.20">
    <property type="match status" value="1"/>
</dbReference>
<accession>B8I1F0</accession>
<sequence length="197" mass="20920" precursor="true">MKKIFALGITLVLVLSMAACNKANTPGPSTTSPSPTLRTPTTTSPSTTTPSPTLKTPTTTSPAKSSPSPSKKSPSASTSTPSKSAMAGSYKDGTYSGKGDPWENGQEEARVTVKDGKITDVSLKRLTKDGKSEVDYSLFDGKVHNGKQYPNLKEFKVSMEKKMVEKQSAKVDTIASATTTTKNWTIAAQRALDQAKK</sequence>
<dbReference type="OrthoDB" id="1730278at2"/>
<gene>
    <name evidence="4" type="ordered locus">Ccel_1394</name>
</gene>
<protein>
    <submittedName>
        <fullName evidence="4">FMN-binding domain protein</fullName>
    </submittedName>
</protein>
<dbReference type="PROSITE" id="PS51257">
    <property type="entry name" value="PROKAR_LIPOPROTEIN"/>
    <property type="match status" value="1"/>
</dbReference>
<feature type="chain" id="PRO_5002871417" evidence="2">
    <location>
        <begin position="19"/>
        <end position="197"/>
    </location>
</feature>
<evidence type="ECO:0000259" key="3">
    <source>
        <dbReference type="Pfam" id="PF04205"/>
    </source>
</evidence>
<dbReference type="EMBL" id="CP001348">
    <property type="protein sequence ID" value="ACL75748.1"/>
    <property type="molecule type" value="Genomic_DNA"/>
</dbReference>
<proteinExistence type="predicted"/>
<reference evidence="4 5" key="1">
    <citation type="submission" date="2009-01" db="EMBL/GenBank/DDBJ databases">
        <title>Complete sequence of Clostridium cellulolyticum H10.</title>
        <authorList>
            <consortium name="US DOE Joint Genome Institute"/>
            <person name="Lucas S."/>
            <person name="Copeland A."/>
            <person name="Lapidus A."/>
            <person name="Glavina del Rio T."/>
            <person name="Dalin E."/>
            <person name="Tice H."/>
            <person name="Bruce D."/>
            <person name="Goodwin L."/>
            <person name="Pitluck S."/>
            <person name="Chertkov O."/>
            <person name="Saunders E."/>
            <person name="Brettin T."/>
            <person name="Detter J.C."/>
            <person name="Han C."/>
            <person name="Larimer F."/>
            <person name="Land M."/>
            <person name="Hauser L."/>
            <person name="Kyrpides N."/>
            <person name="Ivanova N."/>
            <person name="Zhou J."/>
            <person name="Richardson P."/>
        </authorList>
    </citation>
    <scope>NUCLEOTIDE SEQUENCE [LARGE SCALE GENOMIC DNA]</scope>
    <source>
        <strain evidence="5">ATCC 35319 / DSM 5812 / JCM 6584 / H10</strain>
    </source>
</reference>
<feature type="region of interest" description="Disordered" evidence="1">
    <location>
        <begin position="24"/>
        <end position="117"/>
    </location>
</feature>
<dbReference type="KEGG" id="cce:Ccel_1394"/>
<dbReference type="eggNOG" id="COG3976">
    <property type="taxonomic scope" value="Bacteria"/>
</dbReference>
<dbReference type="InterPro" id="IPR007329">
    <property type="entry name" value="FMN-bd"/>
</dbReference>
<dbReference type="AlphaFoldDB" id="B8I1F0"/>
<dbReference type="GO" id="GO:0016020">
    <property type="term" value="C:membrane"/>
    <property type="evidence" value="ECO:0007669"/>
    <property type="project" value="InterPro"/>
</dbReference>
<feature type="signal peptide" evidence="2">
    <location>
        <begin position="1"/>
        <end position="18"/>
    </location>
</feature>
<dbReference type="HOGENOM" id="CLU_1452115_0_0_9"/>
<evidence type="ECO:0000313" key="4">
    <source>
        <dbReference type="EMBL" id="ACL75748.1"/>
    </source>
</evidence>
<dbReference type="STRING" id="394503.Ccel_1394"/>
<name>B8I1F0_RUMCH</name>